<comment type="caution">
    <text evidence="2">The sequence shown here is derived from an EMBL/GenBank/DDBJ whole genome shotgun (WGS) entry which is preliminary data.</text>
</comment>
<dbReference type="AlphaFoldDB" id="A0A854QCQ1"/>
<gene>
    <name evidence="2" type="ORF">C361_04157</name>
</gene>
<dbReference type="Proteomes" id="UP000199727">
    <property type="component" value="Unassembled WGS sequence"/>
</dbReference>
<evidence type="ECO:0000313" key="3">
    <source>
        <dbReference type="Proteomes" id="UP000199727"/>
    </source>
</evidence>
<reference evidence="2 3" key="1">
    <citation type="submission" date="2017-06" db="EMBL/GenBank/DDBJ databases">
        <title>Global population genomics of the pathogenic fungus Cryptococcus neoformans var. grubii.</title>
        <authorList>
            <person name="Cuomo C."/>
            <person name="Litvintseva A."/>
            <person name="Chen Y."/>
            <person name="Young S."/>
            <person name="Zeng Q."/>
            <person name="Chapman S."/>
            <person name="Gujja S."/>
            <person name="Saif S."/>
            <person name="Birren B."/>
        </authorList>
    </citation>
    <scope>NUCLEOTIDE SEQUENCE [LARGE SCALE GENOMIC DNA]</scope>
    <source>
        <strain evidence="2 3">Tu259-1</strain>
    </source>
</reference>
<organism evidence="2 3">
    <name type="scientific">Cryptococcus neoformans Tu259-1</name>
    <dbReference type="NCBI Taxonomy" id="1230072"/>
    <lineage>
        <taxon>Eukaryota</taxon>
        <taxon>Fungi</taxon>
        <taxon>Dikarya</taxon>
        <taxon>Basidiomycota</taxon>
        <taxon>Agaricomycotina</taxon>
        <taxon>Tremellomycetes</taxon>
        <taxon>Tremellales</taxon>
        <taxon>Cryptococcaceae</taxon>
        <taxon>Cryptococcus</taxon>
        <taxon>Cryptococcus neoformans species complex</taxon>
    </lineage>
</organism>
<feature type="region of interest" description="Disordered" evidence="1">
    <location>
        <begin position="33"/>
        <end position="57"/>
    </location>
</feature>
<proteinExistence type="predicted"/>
<evidence type="ECO:0000313" key="2">
    <source>
        <dbReference type="EMBL" id="OXG20095.1"/>
    </source>
</evidence>
<name>A0A854QCQ1_CRYNE</name>
<protein>
    <submittedName>
        <fullName evidence="2">Uncharacterized protein</fullName>
    </submittedName>
</protein>
<evidence type="ECO:0000256" key="1">
    <source>
        <dbReference type="SAM" id="MobiDB-lite"/>
    </source>
</evidence>
<dbReference type="EMBL" id="AMKT01000049">
    <property type="protein sequence ID" value="OXG20095.1"/>
    <property type="molecule type" value="Genomic_DNA"/>
</dbReference>
<sequence length="243" mass="26754">MSSTTVTSCFTIPLSSDDFPLTLHLEASSTFDNDDDGANLHPPNTITPPSLPSDAGSTSPITLYTTTYLTRGASLRPPHIGINGSEESAEMSLKDRFIPPRGHHALAWRMDEPSEESDQATIQATRKLGSLLSTAYSQCQTRESSQAAEHELFPPGSEFTPSSHQLAKTMSMLTSHYTQKLKTHGDEVGKKVYEGLDEESKSKVAMRFVDPKTFEQRTGTRLGRLDYKEYKRLLEAGNGVVEN</sequence>
<accession>A0A854QCQ1</accession>